<dbReference type="Gene3D" id="3.30.420.40">
    <property type="match status" value="2"/>
</dbReference>
<dbReference type="RefSeq" id="WP_095680543.1">
    <property type="nucleotide sequence ID" value="NZ_CP016768.2"/>
</dbReference>
<gene>
    <name evidence="2" type="ORF">B1s21122_02585</name>
</gene>
<evidence type="ECO:0000313" key="2">
    <source>
        <dbReference type="EMBL" id="ASY09238.1"/>
    </source>
</evidence>
<evidence type="ECO:0000313" key="3">
    <source>
        <dbReference type="Proteomes" id="UP000217153"/>
    </source>
</evidence>
<sequence>MSTTINSSALTIGIDIGGTKVLGGVVDSTGKIIDSARRPTPLAGGKELVATIIDLVKEFQAKHEIAGIGISVAALISKDQGTIVGAPNIANLSQLNFVAEIKKVFNLPVIAENDANAAMWAEYKFGNAQGLNPVMFFIIGTGMGGGLVIDGKLFRGANGIGAEFGHMIVQPNGVQCGCGANGCIEQYASGSALMRYAKEAITANPAAGQELLDLCGVELSNLTGSALTEAAKKGNEMALAAFNKQADWLGSACASYTLLLDPQAIVVGGGVVDAGELFLTPVRSAMEKYMPFAGTHLLPKIIAAKFGNDAGLIGAADLVRG</sequence>
<organism evidence="2 3">
    <name type="scientific">Candidatus Nanopelagicus limnae</name>
    <dbReference type="NCBI Taxonomy" id="1884634"/>
    <lineage>
        <taxon>Bacteria</taxon>
        <taxon>Bacillati</taxon>
        <taxon>Actinomycetota</taxon>
        <taxon>Actinomycetes</taxon>
        <taxon>Candidatus Nanopelagicales</taxon>
        <taxon>Candidatus Nanopelagicaceae</taxon>
        <taxon>Candidatus Nanopelagicus</taxon>
    </lineage>
</organism>
<proteinExistence type="inferred from homology"/>
<dbReference type="AlphaFoldDB" id="A0A249JXH9"/>
<dbReference type="SUPFAM" id="SSF53067">
    <property type="entry name" value="Actin-like ATPase domain"/>
    <property type="match status" value="1"/>
</dbReference>
<dbReference type="InterPro" id="IPR049874">
    <property type="entry name" value="ROK_cs"/>
</dbReference>
<dbReference type="OrthoDB" id="9810372at2"/>
<name>A0A249JXH9_9ACTN</name>
<comment type="similarity">
    <text evidence="1">Belongs to the ROK (NagC/XylR) family.</text>
</comment>
<keyword evidence="2" id="KW-0418">Kinase</keyword>
<dbReference type="Proteomes" id="UP000217153">
    <property type="component" value="Chromosome"/>
</dbReference>
<dbReference type="InterPro" id="IPR043129">
    <property type="entry name" value="ATPase_NBD"/>
</dbReference>
<protein>
    <submittedName>
        <fullName evidence="2">Glucokinase</fullName>
    </submittedName>
</protein>
<dbReference type="PANTHER" id="PTHR18964:SF173">
    <property type="entry name" value="GLUCOKINASE"/>
    <property type="match status" value="1"/>
</dbReference>
<dbReference type="Pfam" id="PF00480">
    <property type="entry name" value="ROK"/>
    <property type="match status" value="1"/>
</dbReference>
<reference evidence="3" key="1">
    <citation type="submission" date="2016-10" db="EMBL/GenBank/DDBJ databases">
        <title>High microdiversification within the ubiquitous acI lineage of Actinobacteria.</title>
        <authorList>
            <person name="Neuenschwander S.M."/>
            <person name="Salcher M."/>
            <person name="Ghai R."/>
            <person name="Pernthaler J."/>
        </authorList>
    </citation>
    <scope>NUCLEOTIDE SEQUENCE [LARGE SCALE GENOMIC DNA]</scope>
</reference>
<dbReference type="PANTHER" id="PTHR18964">
    <property type="entry name" value="ROK (REPRESSOR, ORF, KINASE) FAMILY"/>
    <property type="match status" value="1"/>
</dbReference>
<keyword evidence="2" id="KW-0808">Transferase</keyword>
<dbReference type="PROSITE" id="PS01125">
    <property type="entry name" value="ROK"/>
    <property type="match status" value="1"/>
</dbReference>
<evidence type="ECO:0000256" key="1">
    <source>
        <dbReference type="ARBA" id="ARBA00006479"/>
    </source>
</evidence>
<dbReference type="EMBL" id="CP016768">
    <property type="protein sequence ID" value="ASY09238.1"/>
    <property type="molecule type" value="Genomic_DNA"/>
</dbReference>
<dbReference type="KEGG" id="abam:B1s21122_02585"/>
<dbReference type="InterPro" id="IPR000600">
    <property type="entry name" value="ROK"/>
</dbReference>
<dbReference type="GO" id="GO:0016301">
    <property type="term" value="F:kinase activity"/>
    <property type="evidence" value="ECO:0007669"/>
    <property type="project" value="UniProtKB-KW"/>
</dbReference>
<accession>A0A249JXH9</accession>
<keyword evidence="3" id="KW-1185">Reference proteome</keyword>